<feature type="domain" description="C3H1-type" evidence="7">
    <location>
        <begin position="177"/>
        <end position="205"/>
    </location>
</feature>
<dbReference type="GO" id="GO:0008270">
    <property type="term" value="F:zinc ion binding"/>
    <property type="evidence" value="ECO:0007669"/>
    <property type="project" value="UniProtKB-KW"/>
</dbReference>
<dbReference type="PANTHER" id="PTHR12547">
    <property type="entry name" value="CCCH ZINC FINGER/TIS11-RELATED"/>
    <property type="match status" value="1"/>
</dbReference>
<dbReference type="InterPro" id="IPR045877">
    <property type="entry name" value="ZFP36-like"/>
</dbReference>
<dbReference type="SUPFAM" id="SSF90229">
    <property type="entry name" value="CCCH zinc finger"/>
    <property type="match status" value="1"/>
</dbReference>
<keyword evidence="4 5" id="KW-0862">Zinc</keyword>
<keyword evidence="2" id="KW-0677">Repeat</keyword>
<keyword evidence="9" id="KW-1185">Reference proteome</keyword>
<dbReference type="SMART" id="SM00356">
    <property type="entry name" value="ZnF_C3H1"/>
    <property type="match status" value="2"/>
</dbReference>
<dbReference type="GO" id="GO:0003729">
    <property type="term" value="F:mRNA binding"/>
    <property type="evidence" value="ECO:0007669"/>
    <property type="project" value="InterPro"/>
</dbReference>
<dbReference type="GO" id="GO:0010468">
    <property type="term" value="P:regulation of gene expression"/>
    <property type="evidence" value="ECO:0007669"/>
    <property type="project" value="UniProtKB-ARBA"/>
</dbReference>
<keyword evidence="3 5" id="KW-0863">Zinc-finger</keyword>
<feature type="zinc finger region" description="C3H1-type" evidence="5">
    <location>
        <begin position="177"/>
        <end position="205"/>
    </location>
</feature>
<dbReference type="PANTHER" id="PTHR12547:SF18">
    <property type="entry name" value="PROTEIN TIS11"/>
    <property type="match status" value="1"/>
</dbReference>
<dbReference type="FunFam" id="4.10.1000.10:FF:000003">
    <property type="entry name" value="Zinc finger CCCH domain-containing protein"/>
    <property type="match status" value="1"/>
</dbReference>
<evidence type="ECO:0000313" key="9">
    <source>
        <dbReference type="Proteomes" id="UP000266841"/>
    </source>
</evidence>
<accession>K0R7Q8</accession>
<reference evidence="8 9" key="1">
    <citation type="journal article" date="2012" name="Genome Biol.">
        <title>Genome and low-iron response of an oceanic diatom adapted to chronic iron limitation.</title>
        <authorList>
            <person name="Lommer M."/>
            <person name="Specht M."/>
            <person name="Roy A.S."/>
            <person name="Kraemer L."/>
            <person name="Andreson R."/>
            <person name="Gutowska M.A."/>
            <person name="Wolf J."/>
            <person name="Bergner S.V."/>
            <person name="Schilhabel M.B."/>
            <person name="Klostermeier U.C."/>
            <person name="Beiko R.G."/>
            <person name="Rosenstiel P."/>
            <person name="Hippler M."/>
            <person name="Laroche J."/>
        </authorList>
    </citation>
    <scope>NUCLEOTIDE SEQUENCE [LARGE SCALE GENOMIC DNA]</scope>
    <source>
        <strain evidence="8 9">CCMP1005</strain>
    </source>
</reference>
<evidence type="ECO:0000256" key="5">
    <source>
        <dbReference type="PROSITE-ProRule" id="PRU00723"/>
    </source>
</evidence>
<feature type="region of interest" description="Disordered" evidence="6">
    <location>
        <begin position="1"/>
        <end position="34"/>
    </location>
</feature>
<dbReference type="Pfam" id="PF00642">
    <property type="entry name" value="zf-CCCH"/>
    <property type="match status" value="1"/>
</dbReference>
<evidence type="ECO:0000256" key="6">
    <source>
        <dbReference type="SAM" id="MobiDB-lite"/>
    </source>
</evidence>
<proteinExistence type="predicted"/>
<dbReference type="OrthoDB" id="43978at2759"/>
<dbReference type="InterPro" id="IPR036855">
    <property type="entry name" value="Znf_CCCH_sf"/>
</dbReference>
<dbReference type="Proteomes" id="UP000266841">
    <property type="component" value="Unassembled WGS sequence"/>
</dbReference>
<feature type="domain" description="C3H1-type" evidence="7">
    <location>
        <begin position="230"/>
        <end position="253"/>
    </location>
</feature>
<name>K0R7Q8_THAOC</name>
<sequence>MQSQATKATSSNFWLRPRAARHPANDTSGRDLFRPVDDVSDNRIGRHLAVPASSTRGFTPGLTGAHNLSTPTCVQKAVAVEPVQPVLGSAQPVKSVQPWRTPVKRDTPSCADALARGVSPTSTAFHLDMGVCLPAGRQSSSFDGRPGANGGARNSPYGSPYHPSAPKPQDLRGNESKYKSELCSWFARFGRCKFGARCNFAHGEGELRSRTLMAMDRAGGLDKEIYRCHACLTFVSTGACPFGDRCGMLHDPRIAGPDPYWLTHEELGSRSGPNTRVDRFCHQQLGSVYGCSPIYGFAPRMKWTGNEEDTLEAFSDIYRFCRPSPNDYHVSSNMGEDQDPEYMMSWVLPDGRGTLTEANRLAIALSMRQSCAARSYAFVPTHVLGDQPVMVLRTGHFLVRDWECVEVSPCAATTVSTLRSGSGDFIISAREIAFGPVGDARTRPVSVWFDVDADDLPPCTLCQARSYSRQSNIRAKNHKDQARDPLDRYCAVPPFECHQPVDDDAFELISGFMRHRLDSLRHISSSDHDTRDTLYSSLCSSERRLFASFVSQRRWWSTWTWPKQLGSSDIDETTPLPDVNGVYHFVPRGHPEFSEDDIFFGADRLDRVAPGQSVASRRSSLTTSFLWQSFVRNLGSDRPSSIPSYGADSAPALRRLGTLKDLALERKVAATNLTIPKIGKSRISATSFGGTAPVPLFEPLEEWMKMNEEFSNDASRRQKRDKATVHFAATPTTTGSLLSAHHLQ</sequence>
<feature type="region of interest" description="Disordered" evidence="6">
    <location>
        <begin position="138"/>
        <end position="173"/>
    </location>
</feature>
<gene>
    <name evidence="8" type="ORF">THAOC_31608</name>
</gene>
<evidence type="ECO:0000313" key="8">
    <source>
        <dbReference type="EMBL" id="EJK49508.1"/>
    </source>
</evidence>
<comment type="caution">
    <text evidence="8">The sequence shown here is derived from an EMBL/GenBank/DDBJ whole genome shotgun (WGS) entry which is preliminary data.</text>
</comment>
<feature type="compositionally biased region" description="Polar residues" evidence="6">
    <location>
        <begin position="1"/>
        <end position="13"/>
    </location>
</feature>
<dbReference type="InterPro" id="IPR000571">
    <property type="entry name" value="Znf_CCCH"/>
</dbReference>
<organism evidence="8 9">
    <name type="scientific">Thalassiosira oceanica</name>
    <name type="common">Marine diatom</name>
    <dbReference type="NCBI Taxonomy" id="159749"/>
    <lineage>
        <taxon>Eukaryota</taxon>
        <taxon>Sar</taxon>
        <taxon>Stramenopiles</taxon>
        <taxon>Ochrophyta</taxon>
        <taxon>Bacillariophyta</taxon>
        <taxon>Coscinodiscophyceae</taxon>
        <taxon>Thalassiosirophycidae</taxon>
        <taxon>Thalassiosirales</taxon>
        <taxon>Thalassiosiraceae</taxon>
        <taxon>Thalassiosira</taxon>
    </lineage>
</organism>
<dbReference type="AlphaFoldDB" id="K0R7Q8"/>
<protein>
    <recommendedName>
        <fullName evidence="7">C3H1-type domain-containing protein</fullName>
    </recommendedName>
</protein>
<evidence type="ECO:0000256" key="4">
    <source>
        <dbReference type="ARBA" id="ARBA00022833"/>
    </source>
</evidence>
<evidence type="ECO:0000256" key="2">
    <source>
        <dbReference type="ARBA" id="ARBA00022737"/>
    </source>
</evidence>
<dbReference type="eggNOG" id="KOG1677">
    <property type="taxonomic scope" value="Eukaryota"/>
</dbReference>
<dbReference type="EMBL" id="AGNL01044711">
    <property type="protein sequence ID" value="EJK49508.1"/>
    <property type="molecule type" value="Genomic_DNA"/>
</dbReference>
<feature type="zinc finger region" description="C3H1-type" evidence="5">
    <location>
        <begin position="230"/>
        <end position="253"/>
    </location>
</feature>
<evidence type="ECO:0000256" key="1">
    <source>
        <dbReference type="ARBA" id="ARBA00022723"/>
    </source>
</evidence>
<keyword evidence="1 5" id="KW-0479">Metal-binding</keyword>
<dbReference type="PROSITE" id="PS50103">
    <property type="entry name" value="ZF_C3H1"/>
    <property type="match status" value="2"/>
</dbReference>
<dbReference type="Gene3D" id="4.10.1000.10">
    <property type="entry name" value="Zinc finger, CCCH-type"/>
    <property type="match status" value="1"/>
</dbReference>
<dbReference type="GO" id="GO:0051252">
    <property type="term" value="P:regulation of RNA metabolic process"/>
    <property type="evidence" value="ECO:0007669"/>
    <property type="project" value="UniProtKB-ARBA"/>
</dbReference>
<evidence type="ECO:0000256" key="3">
    <source>
        <dbReference type="ARBA" id="ARBA00022771"/>
    </source>
</evidence>
<evidence type="ECO:0000259" key="7">
    <source>
        <dbReference type="PROSITE" id="PS50103"/>
    </source>
</evidence>